<evidence type="ECO:0000256" key="5">
    <source>
        <dbReference type="SAM" id="Phobius"/>
    </source>
</evidence>
<comment type="caution">
    <text evidence="7">The sequence shown here is derived from an EMBL/GenBank/DDBJ whole genome shotgun (WGS) entry which is preliminary data.</text>
</comment>
<feature type="transmembrane region" description="Helical" evidence="5">
    <location>
        <begin position="195"/>
        <end position="214"/>
    </location>
</feature>
<feature type="transmembrane region" description="Helical" evidence="5">
    <location>
        <begin position="25"/>
        <end position="46"/>
    </location>
</feature>
<keyword evidence="4 5" id="KW-0472">Membrane</keyword>
<organism evidence="7">
    <name type="scientific">marine sediment metagenome</name>
    <dbReference type="NCBI Taxonomy" id="412755"/>
    <lineage>
        <taxon>unclassified sequences</taxon>
        <taxon>metagenomes</taxon>
        <taxon>ecological metagenomes</taxon>
    </lineage>
</organism>
<evidence type="ECO:0000256" key="1">
    <source>
        <dbReference type="ARBA" id="ARBA00004141"/>
    </source>
</evidence>
<evidence type="ECO:0000256" key="3">
    <source>
        <dbReference type="ARBA" id="ARBA00022989"/>
    </source>
</evidence>
<dbReference type="PANTHER" id="PTHR37422">
    <property type="entry name" value="TEICHURONIC ACID BIOSYNTHESIS PROTEIN TUAE"/>
    <property type="match status" value="1"/>
</dbReference>
<keyword evidence="3 5" id="KW-1133">Transmembrane helix</keyword>
<dbReference type="Pfam" id="PF04932">
    <property type="entry name" value="Wzy_C"/>
    <property type="match status" value="1"/>
</dbReference>
<evidence type="ECO:0000256" key="4">
    <source>
        <dbReference type="ARBA" id="ARBA00023136"/>
    </source>
</evidence>
<reference evidence="7" key="1">
    <citation type="journal article" date="2014" name="Front. Microbiol.">
        <title>High frequency of phylogenetically diverse reductive dehalogenase-homologous genes in deep subseafloor sedimentary metagenomes.</title>
        <authorList>
            <person name="Kawai M."/>
            <person name="Futagami T."/>
            <person name="Toyoda A."/>
            <person name="Takaki Y."/>
            <person name="Nishi S."/>
            <person name="Hori S."/>
            <person name="Arai W."/>
            <person name="Tsubouchi T."/>
            <person name="Morono Y."/>
            <person name="Uchiyama I."/>
            <person name="Ito T."/>
            <person name="Fujiyama A."/>
            <person name="Inagaki F."/>
            <person name="Takami H."/>
        </authorList>
    </citation>
    <scope>NUCLEOTIDE SEQUENCE</scope>
    <source>
        <strain evidence="7">Expedition CK06-06</strain>
    </source>
</reference>
<keyword evidence="2 5" id="KW-0812">Transmembrane</keyword>
<feature type="transmembrane region" description="Helical" evidence="5">
    <location>
        <begin position="130"/>
        <end position="152"/>
    </location>
</feature>
<accession>X1QT12</accession>
<evidence type="ECO:0000256" key="2">
    <source>
        <dbReference type="ARBA" id="ARBA00022692"/>
    </source>
</evidence>
<proteinExistence type="predicted"/>
<dbReference type="PANTHER" id="PTHR37422:SF13">
    <property type="entry name" value="LIPOPOLYSACCHARIDE BIOSYNTHESIS PROTEIN PA4999-RELATED"/>
    <property type="match status" value="1"/>
</dbReference>
<gene>
    <name evidence="7" type="ORF">S06H3_55480</name>
</gene>
<feature type="transmembrane region" description="Helical" evidence="5">
    <location>
        <begin position="172"/>
        <end position="189"/>
    </location>
</feature>
<sequence length="227" mass="25872">RGSYIGFIVGAVIVLWLYYRSLAKFFITMILMLAASVPMILFTGTFDRIKMIFDLSESNVSVRFVLWERAWYLFTRNPIFGIGFGRYNDINYISGGEIIPSLDLFIGYPNIAAFYMEPAYRFSFSHAHNAYFQFLAETGIIGLGLLLFFWIICYRKILKGYNLTRDGFSKKVFLSSLGGIASLFALSLTENYFSATTVMICLSMTVSLAIGLSWQESLKDDYKKISN</sequence>
<feature type="domain" description="O-antigen ligase-related" evidence="6">
    <location>
        <begin position="1"/>
        <end position="146"/>
    </location>
</feature>
<feature type="non-terminal residue" evidence="7">
    <location>
        <position position="1"/>
    </location>
</feature>
<dbReference type="InterPro" id="IPR051533">
    <property type="entry name" value="WaaL-like"/>
</dbReference>
<evidence type="ECO:0000313" key="7">
    <source>
        <dbReference type="EMBL" id="GAI57946.1"/>
    </source>
</evidence>
<comment type="subcellular location">
    <subcellularLocation>
        <location evidence="1">Membrane</location>
        <topology evidence="1">Multi-pass membrane protein</topology>
    </subcellularLocation>
</comment>
<dbReference type="GO" id="GO:0016020">
    <property type="term" value="C:membrane"/>
    <property type="evidence" value="ECO:0007669"/>
    <property type="project" value="UniProtKB-SubCell"/>
</dbReference>
<dbReference type="EMBL" id="BARV01035574">
    <property type="protein sequence ID" value="GAI57946.1"/>
    <property type="molecule type" value="Genomic_DNA"/>
</dbReference>
<evidence type="ECO:0000259" key="6">
    <source>
        <dbReference type="Pfam" id="PF04932"/>
    </source>
</evidence>
<protein>
    <recommendedName>
        <fullName evidence="6">O-antigen ligase-related domain-containing protein</fullName>
    </recommendedName>
</protein>
<dbReference type="InterPro" id="IPR007016">
    <property type="entry name" value="O-antigen_ligase-rel_domated"/>
</dbReference>
<name>X1QT12_9ZZZZ</name>
<dbReference type="AlphaFoldDB" id="X1QT12"/>